<evidence type="ECO:0000313" key="3">
    <source>
        <dbReference type="EMBL" id="AXE16973.1"/>
    </source>
</evidence>
<dbReference type="PANTHER" id="PTHR43048:SF6">
    <property type="entry name" value="BLR8189 PROTEIN"/>
    <property type="match status" value="1"/>
</dbReference>
<dbReference type="PANTHER" id="PTHR43048">
    <property type="entry name" value="METHYLMALONYL-COA EPIMERASE"/>
    <property type="match status" value="1"/>
</dbReference>
<dbReference type="GO" id="GO:0046491">
    <property type="term" value="P:L-methylmalonyl-CoA metabolic process"/>
    <property type="evidence" value="ECO:0007669"/>
    <property type="project" value="TreeGrafter"/>
</dbReference>
<name>A0A344TEA2_9BACT</name>
<dbReference type="Proteomes" id="UP000251993">
    <property type="component" value="Chromosome"/>
</dbReference>
<dbReference type="PROSITE" id="PS51819">
    <property type="entry name" value="VOC"/>
    <property type="match status" value="1"/>
</dbReference>
<protein>
    <submittedName>
        <fullName evidence="3">VOC family protein</fullName>
    </submittedName>
</protein>
<evidence type="ECO:0000256" key="1">
    <source>
        <dbReference type="ARBA" id="ARBA00022723"/>
    </source>
</evidence>
<dbReference type="GO" id="GO:0004493">
    <property type="term" value="F:methylmalonyl-CoA epimerase activity"/>
    <property type="evidence" value="ECO:0007669"/>
    <property type="project" value="TreeGrafter"/>
</dbReference>
<dbReference type="OrthoDB" id="9795618at2"/>
<dbReference type="SUPFAM" id="SSF54593">
    <property type="entry name" value="Glyoxalase/Bleomycin resistance protein/Dihydroxybiphenyl dioxygenase"/>
    <property type="match status" value="2"/>
</dbReference>
<organism evidence="3 4">
    <name type="scientific">Runella rosea</name>
    <dbReference type="NCBI Taxonomy" id="2259595"/>
    <lineage>
        <taxon>Bacteria</taxon>
        <taxon>Pseudomonadati</taxon>
        <taxon>Bacteroidota</taxon>
        <taxon>Cytophagia</taxon>
        <taxon>Cytophagales</taxon>
        <taxon>Spirosomataceae</taxon>
        <taxon>Runella</taxon>
    </lineage>
</organism>
<dbReference type="AlphaFoldDB" id="A0A344TEA2"/>
<evidence type="ECO:0000259" key="2">
    <source>
        <dbReference type="PROSITE" id="PS51819"/>
    </source>
</evidence>
<dbReference type="RefSeq" id="WP_114065760.1">
    <property type="nucleotide sequence ID" value="NZ_CP030850.1"/>
</dbReference>
<dbReference type="KEGG" id="run:DR864_04110"/>
<keyword evidence="4" id="KW-1185">Reference proteome</keyword>
<dbReference type="InterPro" id="IPR029068">
    <property type="entry name" value="Glyas_Bleomycin-R_OHBP_Dase"/>
</dbReference>
<evidence type="ECO:0000313" key="4">
    <source>
        <dbReference type="Proteomes" id="UP000251993"/>
    </source>
</evidence>
<reference evidence="3 4" key="1">
    <citation type="submission" date="2018-07" db="EMBL/GenBank/DDBJ databases">
        <title>Genome sequencing of Runella.</title>
        <authorList>
            <person name="Baek M.-G."/>
            <person name="Yi H."/>
        </authorList>
    </citation>
    <scope>NUCLEOTIDE SEQUENCE [LARGE SCALE GENOMIC DNA]</scope>
    <source>
        <strain evidence="3 4">HYN0085</strain>
    </source>
</reference>
<gene>
    <name evidence="3" type="ORF">DR864_04110</name>
</gene>
<dbReference type="Gene3D" id="3.10.180.10">
    <property type="entry name" value="2,3-Dihydroxybiphenyl 1,2-Dioxygenase, domain 1"/>
    <property type="match status" value="2"/>
</dbReference>
<sequence length="350" mass="39330">MNNLISGIQQVGIGVPNANEVWKWYRKTLGLNVPIFNDEADAKLMTSYTSGEVRRRHAIMALNMAGGGGVEIWQYKNRVPVEPSFIPELGDLGIFAIKIKCLDVPKFYAQLADSEYKSSPENSPEQRANFWLKDCRGNLLQIVPNESWFRPNGSLTGGVCGAVIGVSNMEKAIQFYANTLQIDQIVYDKSGKFDDFDFVDAKQQKFRRVLLRKTLGETGAFGKLLGGIEIELVQALDRSPRKIFEDRDWGDAGFIHLCFDALDMNALKTRCEANGFPFTVDSADSFDMGEAAGRFSYVEDPDGTLIEFVETHRVPILKKLGIYLNLKKRKKQTHLPDWMVATLGWGKVKD</sequence>
<dbReference type="InterPro" id="IPR037523">
    <property type="entry name" value="VOC_core"/>
</dbReference>
<accession>A0A344TEA2</accession>
<dbReference type="Pfam" id="PF13669">
    <property type="entry name" value="Glyoxalase_4"/>
    <property type="match status" value="1"/>
</dbReference>
<feature type="domain" description="VOC" evidence="2">
    <location>
        <begin position="158"/>
        <end position="311"/>
    </location>
</feature>
<dbReference type="InterPro" id="IPR051785">
    <property type="entry name" value="MMCE/EMCE_epimerase"/>
</dbReference>
<dbReference type="GO" id="GO:0046872">
    <property type="term" value="F:metal ion binding"/>
    <property type="evidence" value="ECO:0007669"/>
    <property type="project" value="UniProtKB-KW"/>
</dbReference>
<proteinExistence type="predicted"/>
<keyword evidence="1" id="KW-0479">Metal-binding</keyword>
<dbReference type="EMBL" id="CP030850">
    <property type="protein sequence ID" value="AXE16973.1"/>
    <property type="molecule type" value="Genomic_DNA"/>
</dbReference>